<dbReference type="OrthoDB" id="1728340at2759"/>
<dbReference type="SUPFAM" id="SSF103481">
    <property type="entry name" value="Multidrug resistance efflux transporter EmrE"/>
    <property type="match status" value="2"/>
</dbReference>
<dbReference type="PANTHER" id="PTHR31218">
    <property type="entry name" value="WAT1-RELATED PROTEIN"/>
    <property type="match status" value="1"/>
</dbReference>
<feature type="domain" description="EamA" evidence="7">
    <location>
        <begin position="178"/>
        <end position="315"/>
    </location>
</feature>
<evidence type="ECO:0000259" key="7">
    <source>
        <dbReference type="Pfam" id="PF00892"/>
    </source>
</evidence>
<dbReference type="STRING" id="429701.A0A2G9GVM8"/>
<evidence type="ECO:0000256" key="2">
    <source>
        <dbReference type="ARBA" id="ARBA00007635"/>
    </source>
</evidence>
<evidence type="ECO:0000256" key="3">
    <source>
        <dbReference type="ARBA" id="ARBA00022692"/>
    </source>
</evidence>
<feature type="transmembrane region" description="Helical" evidence="6">
    <location>
        <begin position="7"/>
        <end position="25"/>
    </location>
</feature>
<dbReference type="AlphaFoldDB" id="A0A2G9GVM8"/>
<feature type="transmembrane region" description="Helical" evidence="6">
    <location>
        <begin position="176"/>
        <end position="196"/>
    </location>
</feature>
<dbReference type="Proteomes" id="UP000231279">
    <property type="component" value="Unassembled WGS sequence"/>
</dbReference>
<feature type="transmembrane region" description="Helical" evidence="6">
    <location>
        <begin position="130"/>
        <end position="150"/>
    </location>
</feature>
<evidence type="ECO:0000313" key="8">
    <source>
        <dbReference type="EMBL" id="PIN09337.1"/>
    </source>
</evidence>
<feature type="transmembrane region" description="Helical" evidence="6">
    <location>
        <begin position="69"/>
        <end position="89"/>
    </location>
</feature>
<sequence>MGIQKQMPLIAMIFTQFIHAAMYLLNKAAISSGMKPSVFVVYRQAIAALVLAPFAYFCERKKSPLKFNLLFKIYVVSSFGIAMTLNLQYASLNYVTATFVTAINNTIPSVVFLIAVSLRIEKLAVIQRHGLAKVLGSMLGLSGAMIYTFYKGPPLYSGSENETHMSLAKTITKEDWIKGSLLLMASILTWSSWLIIQNPLLKEYPTRLRLTTMQCGFSCITATIYSAAVERNISSWLIGWNVNLVSVVYSGILVTGISYSLQVWVVQKRGPVFTSIFSPLALLLTAIFSAIIFHETVHWGSILGGAFLVGGLYAFLWGKNKEVQSIVAPQQQQEFNVSKEEAHLECIVTTNSPNHEQDKI</sequence>
<keyword evidence="9" id="KW-1185">Reference proteome</keyword>
<dbReference type="InterPro" id="IPR037185">
    <property type="entry name" value="EmrE-like"/>
</dbReference>
<dbReference type="EMBL" id="NKXS01003557">
    <property type="protein sequence ID" value="PIN09337.1"/>
    <property type="molecule type" value="Genomic_DNA"/>
</dbReference>
<feature type="domain" description="EamA" evidence="7">
    <location>
        <begin position="9"/>
        <end position="141"/>
    </location>
</feature>
<feature type="transmembrane region" description="Helical" evidence="6">
    <location>
        <begin position="95"/>
        <end position="118"/>
    </location>
</feature>
<feature type="transmembrane region" description="Helical" evidence="6">
    <location>
        <begin position="208"/>
        <end position="228"/>
    </location>
</feature>
<evidence type="ECO:0000256" key="5">
    <source>
        <dbReference type="ARBA" id="ARBA00023136"/>
    </source>
</evidence>
<reference evidence="9" key="1">
    <citation type="journal article" date="2018" name="Gigascience">
        <title>Genome assembly of the Pink Ipe (Handroanthus impetiginosus, Bignoniaceae), a highly valued, ecologically keystone Neotropical timber forest tree.</title>
        <authorList>
            <person name="Silva-Junior O.B."/>
            <person name="Grattapaglia D."/>
            <person name="Novaes E."/>
            <person name="Collevatti R.G."/>
        </authorList>
    </citation>
    <scope>NUCLEOTIDE SEQUENCE [LARGE SCALE GENOMIC DNA]</scope>
    <source>
        <strain evidence="9">cv. UFG-1</strain>
    </source>
</reference>
<feature type="transmembrane region" description="Helical" evidence="6">
    <location>
        <begin position="240"/>
        <end position="261"/>
    </location>
</feature>
<feature type="transmembrane region" description="Helical" evidence="6">
    <location>
        <begin position="299"/>
        <end position="316"/>
    </location>
</feature>
<accession>A0A2G9GVM8</accession>
<evidence type="ECO:0000256" key="4">
    <source>
        <dbReference type="ARBA" id="ARBA00022989"/>
    </source>
</evidence>
<dbReference type="GO" id="GO:0016020">
    <property type="term" value="C:membrane"/>
    <property type="evidence" value="ECO:0007669"/>
    <property type="project" value="UniProtKB-SubCell"/>
</dbReference>
<organism evidence="8 9">
    <name type="scientific">Handroanthus impetiginosus</name>
    <dbReference type="NCBI Taxonomy" id="429701"/>
    <lineage>
        <taxon>Eukaryota</taxon>
        <taxon>Viridiplantae</taxon>
        <taxon>Streptophyta</taxon>
        <taxon>Embryophyta</taxon>
        <taxon>Tracheophyta</taxon>
        <taxon>Spermatophyta</taxon>
        <taxon>Magnoliopsida</taxon>
        <taxon>eudicotyledons</taxon>
        <taxon>Gunneridae</taxon>
        <taxon>Pentapetalae</taxon>
        <taxon>asterids</taxon>
        <taxon>lamiids</taxon>
        <taxon>Lamiales</taxon>
        <taxon>Bignoniaceae</taxon>
        <taxon>Crescentiina</taxon>
        <taxon>Tabebuia alliance</taxon>
        <taxon>Handroanthus</taxon>
    </lineage>
</organism>
<comment type="subcellular location">
    <subcellularLocation>
        <location evidence="1 6">Membrane</location>
        <topology evidence="1 6">Multi-pass membrane protein</topology>
    </subcellularLocation>
</comment>
<evidence type="ECO:0000256" key="1">
    <source>
        <dbReference type="ARBA" id="ARBA00004141"/>
    </source>
</evidence>
<feature type="transmembrane region" description="Helical" evidence="6">
    <location>
        <begin position="37"/>
        <end position="57"/>
    </location>
</feature>
<feature type="transmembrane region" description="Helical" evidence="6">
    <location>
        <begin position="273"/>
        <end position="293"/>
    </location>
</feature>
<dbReference type="InterPro" id="IPR000620">
    <property type="entry name" value="EamA_dom"/>
</dbReference>
<comment type="similarity">
    <text evidence="2 6">Belongs to the drug/metabolite transporter (DMT) superfamily. Plant drug/metabolite exporter (P-DME) (TC 2.A.7.4) family.</text>
</comment>
<comment type="caution">
    <text evidence="8">The sequence shown here is derived from an EMBL/GenBank/DDBJ whole genome shotgun (WGS) entry which is preliminary data.</text>
</comment>
<keyword evidence="3 6" id="KW-0812">Transmembrane</keyword>
<keyword evidence="5 6" id="KW-0472">Membrane</keyword>
<gene>
    <name evidence="8" type="ORF">CDL12_18081</name>
</gene>
<proteinExistence type="inferred from homology"/>
<dbReference type="InterPro" id="IPR030184">
    <property type="entry name" value="WAT1-related"/>
</dbReference>
<evidence type="ECO:0000313" key="9">
    <source>
        <dbReference type="Proteomes" id="UP000231279"/>
    </source>
</evidence>
<name>A0A2G9GVM8_9LAMI</name>
<dbReference type="Pfam" id="PF00892">
    <property type="entry name" value="EamA"/>
    <property type="match status" value="2"/>
</dbReference>
<protein>
    <recommendedName>
        <fullName evidence="6">WAT1-related protein</fullName>
    </recommendedName>
</protein>
<keyword evidence="4 6" id="KW-1133">Transmembrane helix</keyword>
<dbReference type="GO" id="GO:0022857">
    <property type="term" value="F:transmembrane transporter activity"/>
    <property type="evidence" value="ECO:0007669"/>
    <property type="project" value="InterPro"/>
</dbReference>
<evidence type="ECO:0000256" key="6">
    <source>
        <dbReference type="RuleBase" id="RU363077"/>
    </source>
</evidence>